<dbReference type="Gene3D" id="2.10.25.10">
    <property type="entry name" value="Laminin"/>
    <property type="match status" value="3"/>
</dbReference>
<dbReference type="STRING" id="7574.A0A1S3H3Y8"/>
<dbReference type="GO" id="GO:0005509">
    <property type="term" value="F:calcium ion binding"/>
    <property type="evidence" value="ECO:0007669"/>
    <property type="project" value="InterPro"/>
</dbReference>
<dbReference type="InterPro" id="IPR009003">
    <property type="entry name" value="Peptidase_S1_PA"/>
</dbReference>
<evidence type="ECO:0000259" key="15">
    <source>
        <dbReference type="PROSITE" id="PS50825"/>
    </source>
</evidence>
<comment type="subcellular location">
    <subcellularLocation>
        <location evidence="1">Secreted</location>
    </subcellularLocation>
</comment>
<dbReference type="PROSITE" id="PS00135">
    <property type="entry name" value="TRYPSIN_SER"/>
    <property type="match status" value="1"/>
</dbReference>
<dbReference type="InterPro" id="IPR000742">
    <property type="entry name" value="EGF"/>
</dbReference>
<dbReference type="SMART" id="SM00181">
    <property type="entry name" value="EGF"/>
    <property type="match status" value="3"/>
</dbReference>
<dbReference type="Pfam" id="PF02494">
    <property type="entry name" value="HYR"/>
    <property type="match status" value="2"/>
</dbReference>
<dbReference type="Pfam" id="PF12662">
    <property type="entry name" value="cEGF"/>
    <property type="match status" value="1"/>
</dbReference>
<dbReference type="InterPro" id="IPR035976">
    <property type="entry name" value="Sushi/SCR/CCP_sf"/>
</dbReference>
<dbReference type="AlphaFoldDB" id="A0A1S3H3Y8"/>
<evidence type="ECO:0000256" key="4">
    <source>
        <dbReference type="ARBA" id="ARBA00022670"/>
    </source>
</evidence>
<dbReference type="PANTHER" id="PTHR24252:SF17">
    <property type="entry name" value="SUPPRESSOR OF TUMORIGENICITY 14 PROTEIN HOMOLOG-RELATED"/>
    <property type="match status" value="1"/>
</dbReference>
<dbReference type="InterPro" id="IPR049883">
    <property type="entry name" value="NOTCH1_EGF-like"/>
</dbReference>
<evidence type="ECO:0000256" key="7">
    <source>
        <dbReference type="ARBA" id="ARBA00022801"/>
    </source>
</evidence>
<dbReference type="InterPro" id="IPR018097">
    <property type="entry name" value="EGF_Ca-bd_CS"/>
</dbReference>
<dbReference type="Pfam" id="PF00084">
    <property type="entry name" value="Sushi"/>
    <property type="match status" value="2"/>
</dbReference>
<feature type="domain" description="Sushi" evidence="16">
    <location>
        <begin position="381"/>
        <end position="441"/>
    </location>
</feature>
<dbReference type="GO" id="GO:0004252">
    <property type="term" value="F:serine-type endopeptidase activity"/>
    <property type="evidence" value="ECO:0007669"/>
    <property type="project" value="InterPro"/>
</dbReference>
<dbReference type="GO" id="GO:0006508">
    <property type="term" value="P:proteolysis"/>
    <property type="evidence" value="ECO:0007669"/>
    <property type="project" value="UniProtKB-KW"/>
</dbReference>
<evidence type="ECO:0000256" key="5">
    <source>
        <dbReference type="ARBA" id="ARBA00022729"/>
    </source>
</evidence>
<dbReference type="Pfam" id="PF00089">
    <property type="entry name" value="Trypsin"/>
    <property type="match status" value="1"/>
</dbReference>
<dbReference type="InterPro" id="IPR026823">
    <property type="entry name" value="cEGF"/>
</dbReference>
<feature type="domain" description="Peptidase S1" evidence="14">
    <location>
        <begin position="46"/>
        <end position="295"/>
    </location>
</feature>
<name>A0A1S3H3Y8_LINAN</name>
<keyword evidence="4 12" id="KW-0645">Protease</keyword>
<dbReference type="SMART" id="SM00020">
    <property type="entry name" value="Tryp_SPc"/>
    <property type="match status" value="1"/>
</dbReference>
<dbReference type="PRINTS" id="PR00722">
    <property type="entry name" value="CHYMOTRYPSIN"/>
</dbReference>
<dbReference type="RefSeq" id="XP_013380718.1">
    <property type="nucleotide sequence ID" value="XM_013525264.1"/>
</dbReference>
<dbReference type="FunFam" id="2.40.10.10:FF:000120">
    <property type="entry name" value="Putative serine protease"/>
    <property type="match status" value="1"/>
</dbReference>
<evidence type="ECO:0000256" key="6">
    <source>
        <dbReference type="ARBA" id="ARBA00022737"/>
    </source>
</evidence>
<evidence type="ECO:0000256" key="13">
    <source>
        <dbReference type="SAM" id="SignalP"/>
    </source>
</evidence>
<dbReference type="CDD" id="cd00190">
    <property type="entry name" value="Tryp_SPc"/>
    <property type="match status" value="1"/>
</dbReference>
<keyword evidence="10 11" id="KW-1015">Disulfide bond</keyword>
<proteinExistence type="predicted"/>
<dbReference type="Gene3D" id="2.10.70.10">
    <property type="entry name" value="Complement Module, domain 1"/>
    <property type="match status" value="2"/>
</dbReference>
<dbReference type="Gene3D" id="2.40.10.10">
    <property type="entry name" value="Trypsin-like serine proteases"/>
    <property type="match status" value="1"/>
</dbReference>
<keyword evidence="9" id="KW-0106">Calcium</keyword>
<keyword evidence="6" id="KW-0677">Repeat</keyword>
<dbReference type="PROSITE" id="PS50240">
    <property type="entry name" value="TRYPSIN_DOM"/>
    <property type="match status" value="1"/>
</dbReference>
<feature type="domain" description="HYR" evidence="15">
    <location>
        <begin position="482"/>
        <end position="565"/>
    </location>
</feature>
<dbReference type="SMART" id="SM00032">
    <property type="entry name" value="CCP"/>
    <property type="match status" value="2"/>
</dbReference>
<dbReference type="InterPro" id="IPR033116">
    <property type="entry name" value="TRYPSIN_SER"/>
</dbReference>
<keyword evidence="2" id="KW-0964">Secreted</keyword>
<evidence type="ECO:0000256" key="3">
    <source>
        <dbReference type="ARBA" id="ARBA00022536"/>
    </source>
</evidence>
<dbReference type="SUPFAM" id="SSF57196">
    <property type="entry name" value="EGF/Laminin"/>
    <property type="match status" value="2"/>
</dbReference>
<dbReference type="Pfam" id="PF07645">
    <property type="entry name" value="EGF_CA"/>
    <property type="match status" value="1"/>
</dbReference>
<gene>
    <name evidence="18" type="primary">LOC106151843</name>
</gene>
<protein>
    <submittedName>
        <fullName evidence="18">Sushi, von Willebrand factor type A, EGF and pentraxin domain-containing protein 1 isoform X1</fullName>
    </submittedName>
</protein>
<keyword evidence="11" id="KW-0768">Sushi</keyword>
<dbReference type="InterPro" id="IPR043504">
    <property type="entry name" value="Peptidase_S1_PA_chymotrypsin"/>
</dbReference>
<dbReference type="KEGG" id="lak:106151843"/>
<dbReference type="PROSITE" id="PS50923">
    <property type="entry name" value="SUSHI"/>
    <property type="match status" value="2"/>
</dbReference>
<evidence type="ECO:0000259" key="16">
    <source>
        <dbReference type="PROSITE" id="PS50923"/>
    </source>
</evidence>
<keyword evidence="3" id="KW-0245">EGF-like domain</keyword>
<dbReference type="PROSITE" id="PS01187">
    <property type="entry name" value="EGF_CA"/>
    <property type="match status" value="2"/>
</dbReference>
<accession>A0A1S3H3Y8</accession>
<dbReference type="PROSITE" id="PS00134">
    <property type="entry name" value="TRYPSIN_HIS"/>
    <property type="match status" value="1"/>
</dbReference>
<dbReference type="InterPro" id="IPR001314">
    <property type="entry name" value="Peptidase_S1A"/>
</dbReference>
<evidence type="ECO:0000256" key="11">
    <source>
        <dbReference type="PROSITE-ProRule" id="PRU00302"/>
    </source>
</evidence>
<evidence type="ECO:0000313" key="17">
    <source>
        <dbReference type="Proteomes" id="UP000085678"/>
    </source>
</evidence>
<comment type="caution">
    <text evidence="11">Lacks conserved residue(s) required for the propagation of feature annotation.</text>
</comment>
<keyword evidence="8 12" id="KW-0720">Serine protease</keyword>
<feature type="signal peptide" evidence="13">
    <location>
        <begin position="1"/>
        <end position="29"/>
    </location>
</feature>
<dbReference type="SUPFAM" id="SSF57535">
    <property type="entry name" value="Complement control module/SCR domain"/>
    <property type="match status" value="2"/>
</dbReference>
<evidence type="ECO:0000256" key="12">
    <source>
        <dbReference type="RuleBase" id="RU363034"/>
    </source>
</evidence>
<keyword evidence="5 13" id="KW-0732">Signal</keyword>
<dbReference type="GO" id="GO:0005576">
    <property type="term" value="C:extracellular region"/>
    <property type="evidence" value="ECO:0007669"/>
    <property type="project" value="UniProtKB-SubCell"/>
</dbReference>
<feature type="domain" description="Sushi" evidence="16">
    <location>
        <begin position="647"/>
        <end position="706"/>
    </location>
</feature>
<dbReference type="OrthoDB" id="10012881at2759"/>
<dbReference type="SUPFAM" id="SSF50494">
    <property type="entry name" value="Trypsin-like serine proteases"/>
    <property type="match status" value="1"/>
</dbReference>
<keyword evidence="7 12" id="KW-0378">Hydrolase</keyword>
<dbReference type="CDD" id="cd00054">
    <property type="entry name" value="EGF_CA"/>
    <property type="match status" value="1"/>
</dbReference>
<dbReference type="PANTHER" id="PTHR24252">
    <property type="entry name" value="ACROSIN-RELATED"/>
    <property type="match status" value="1"/>
</dbReference>
<evidence type="ECO:0000313" key="18">
    <source>
        <dbReference type="RefSeq" id="XP_013380718.1"/>
    </source>
</evidence>
<dbReference type="CDD" id="cd00033">
    <property type="entry name" value="CCP"/>
    <property type="match status" value="2"/>
</dbReference>
<reference evidence="18" key="1">
    <citation type="submission" date="2025-08" db="UniProtKB">
        <authorList>
            <consortium name="RefSeq"/>
        </authorList>
    </citation>
    <scope>IDENTIFICATION</scope>
    <source>
        <tissue evidence="18">Gonads</tissue>
    </source>
</reference>
<feature type="domain" description="HYR" evidence="15">
    <location>
        <begin position="566"/>
        <end position="646"/>
    </location>
</feature>
<dbReference type="GeneID" id="106151843"/>
<dbReference type="InterPro" id="IPR000436">
    <property type="entry name" value="Sushi_SCR_CCP_dom"/>
</dbReference>
<dbReference type="InterPro" id="IPR018114">
    <property type="entry name" value="TRYPSIN_HIS"/>
</dbReference>
<organism evidence="17 18">
    <name type="scientific">Lingula anatina</name>
    <name type="common">Brachiopod</name>
    <name type="synonym">Lingula unguis</name>
    <dbReference type="NCBI Taxonomy" id="7574"/>
    <lineage>
        <taxon>Eukaryota</taxon>
        <taxon>Metazoa</taxon>
        <taxon>Spiralia</taxon>
        <taxon>Lophotrochozoa</taxon>
        <taxon>Brachiopoda</taxon>
        <taxon>Linguliformea</taxon>
        <taxon>Lingulata</taxon>
        <taxon>Lingulida</taxon>
        <taxon>Linguloidea</taxon>
        <taxon>Lingulidae</taxon>
        <taxon>Lingula</taxon>
    </lineage>
</organism>
<dbReference type="InterPro" id="IPR001881">
    <property type="entry name" value="EGF-like_Ca-bd_dom"/>
</dbReference>
<evidence type="ECO:0000256" key="2">
    <source>
        <dbReference type="ARBA" id="ARBA00022525"/>
    </source>
</evidence>
<evidence type="ECO:0000256" key="9">
    <source>
        <dbReference type="ARBA" id="ARBA00022837"/>
    </source>
</evidence>
<sequence length="707" mass="77366">MQFSTAGGHVAGAVLLAAVVAWLVCSVSSNTRVGCGVRHLQRPRRIIGGQASLPHSWPWMTHIKLGYSGDPCAGSCGGSLIAPQWVLTAAHCLYTAKTCSSHRKWKLSEISVYLGLHDTDNLASAVHRRVKRTIPFPRYDNSAHDYDVALLQLSAAVRYREEVSHVCLAEESTEINDGDQCLVIGRGTVNVWPKFPTKILREAVVDFLSAVSCRNQTLHLSESITDNMLCAAGKGRDACTGDSGGPLMYQVTAGHWSVWKQIGVVSWGVGCAHSRYPGVYTSIPKFYNWIIRETNLIPDCSGFGCDQYCSQPDPRFPPVCHCKLGYTLQPDHKSCEDIDECSLDHGCTDICINQPGRYACACHPNRTLSNDLHTCSDSRQFICPKPHAPLYGFSSCDRPRYKMASSCEMKCLTSGFIMNGNSISVCGEHGVWTPPVATCEDIDECSDNNGGCESECYNYPGGFSCGCQRSGFALQTDGRSCADISPPVFTKCPSSFTVSTNLGCSYATIRLGQVNFSDNVEARLTYASHTQDVVNVTLGSHTVLYVARDEAGNTAECSFQITVLDLEKPQIKNCPTHVHKFADTNWQKIHVTWDNIEFHDNSGNYTMVNNAPVDNMFAIGRHNILYEVTDSSGNFAQCGFKVIVKVRNCPILPTPANGHLVCDSWFLGHFCEVHCNTGFKRVSAATYVCGIGGKWLPSNTGPECTSK</sequence>
<keyword evidence="17" id="KW-1185">Reference proteome</keyword>
<dbReference type="InterPro" id="IPR003410">
    <property type="entry name" value="HYR_dom"/>
</dbReference>
<evidence type="ECO:0000256" key="1">
    <source>
        <dbReference type="ARBA" id="ARBA00004613"/>
    </source>
</evidence>
<evidence type="ECO:0000259" key="14">
    <source>
        <dbReference type="PROSITE" id="PS50240"/>
    </source>
</evidence>
<feature type="disulfide bond" evidence="11">
    <location>
        <begin position="383"/>
        <end position="426"/>
    </location>
</feature>
<dbReference type="SMART" id="SM00179">
    <property type="entry name" value="EGF_CA"/>
    <property type="match status" value="2"/>
</dbReference>
<dbReference type="InterPro" id="IPR001254">
    <property type="entry name" value="Trypsin_dom"/>
</dbReference>
<evidence type="ECO:0000256" key="8">
    <source>
        <dbReference type="ARBA" id="ARBA00022825"/>
    </source>
</evidence>
<dbReference type="PROSITE" id="PS50825">
    <property type="entry name" value="HYR"/>
    <property type="match status" value="2"/>
</dbReference>
<dbReference type="Proteomes" id="UP000085678">
    <property type="component" value="Unplaced"/>
</dbReference>
<dbReference type="InParanoid" id="A0A1S3H3Y8"/>
<feature type="chain" id="PRO_5010288111" evidence="13">
    <location>
        <begin position="30"/>
        <end position="707"/>
    </location>
</feature>
<evidence type="ECO:0000256" key="10">
    <source>
        <dbReference type="ARBA" id="ARBA00023157"/>
    </source>
</evidence>